<evidence type="ECO:0000313" key="2">
    <source>
        <dbReference type="Proteomes" id="UP001732700"/>
    </source>
</evidence>
<reference evidence="1" key="1">
    <citation type="submission" date="2021-05" db="EMBL/GenBank/DDBJ databases">
        <authorList>
            <person name="Scholz U."/>
            <person name="Mascher M."/>
            <person name="Fiebig A."/>
        </authorList>
    </citation>
    <scope>NUCLEOTIDE SEQUENCE [LARGE SCALE GENOMIC DNA]</scope>
</reference>
<accession>A0ACD6A990</accession>
<dbReference type="EnsemblPlants" id="AVESA.00010b.r2.7CG0709060.1">
    <property type="protein sequence ID" value="AVESA.00010b.r2.7CG0709060.1.CDS.1"/>
    <property type="gene ID" value="AVESA.00010b.r2.7CG0709060"/>
</dbReference>
<name>A0ACD6A990_AVESA</name>
<evidence type="ECO:0000313" key="1">
    <source>
        <dbReference type="EnsemblPlants" id="AVESA.00010b.r2.7CG0709060.1.CDS.1"/>
    </source>
</evidence>
<dbReference type="Proteomes" id="UP001732700">
    <property type="component" value="Chromosome 7C"/>
</dbReference>
<protein>
    <submittedName>
        <fullName evidence="1">Uncharacterized protein</fullName>
    </submittedName>
</protein>
<sequence length="252" mass="28565">MAIPDTEPGPPICSTDIRLCFDPVWSQDFFVYIFQFIPHMIPHIGTTTEVEVFFSENSSWSGCLWETEHAFVDESLFVNGVLYVMHLWDHKILVLDAPGTSSQRLNHRIIQLPGFGNGVDTFNCCDGCLCQSSGLLCYAKQELDGCAVRIWSLESPGKWAVKHRVRMTGVFGRDVLISTGREGYWYFDYDILAFDLERELVILVETKAHKIISVSISTGKGSQFVNIPEKFTELHHSLFYVPYCGEVPALVR</sequence>
<organism evidence="1 2">
    <name type="scientific">Avena sativa</name>
    <name type="common">Oat</name>
    <dbReference type="NCBI Taxonomy" id="4498"/>
    <lineage>
        <taxon>Eukaryota</taxon>
        <taxon>Viridiplantae</taxon>
        <taxon>Streptophyta</taxon>
        <taxon>Embryophyta</taxon>
        <taxon>Tracheophyta</taxon>
        <taxon>Spermatophyta</taxon>
        <taxon>Magnoliopsida</taxon>
        <taxon>Liliopsida</taxon>
        <taxon>Poales</taxon>
        <taxon>Poaceae</taxon>
        <taxon>BOP clade</taxon>
        <taxon>Pooideae</taxon>
        <taxon>Poodae</taxon>
        <taxon>Poeae</taxon>
        <taxon>Poeae Chloroplast Group 1 (Aveneae type)</taxon>
        <taxon>Aveninae</taxon>
        <taxon>Avena</taxon>
    </lineage>
</organism>
<reference evidence="1" key="2">
    <citation type="submission" date="2025-09" db="UniProtKB">
        <authorList>
            <consortium name="EnsemblPlants"/>
        </authorList>
    </citation>
    <scope>IDENTIFICATION</scope>
</reference>
<proteinExistence type="predicted"/>
<keyword evidence="2" id="KW-1185">Reference proteome</keyword>